<comment type="caution">
    <text evidence="2">The sequence shown here is derived from an EMBL/GenBank/DDBJ whole genome shotgun (WGS) entry which is preliminary data.</text>
</comment>
<organism evidence="2 3">
    <name type="scientific">Reticulibacter mediterranei</name>
    <dbReference type="NCBI Taxonomy" id="2778369"/>
    <lineage>
        <taxon>Bacteria</taxon>
        <taxon>Bacillati</taxon>
        <taxon>Chloroflexota</taxon>
        <taxon>Ktedonobacteria</taxon>
        <taxon>Ktedonobacterales</taxon>
        <taxon>Reticulibacteraceae</taxon>
        <taxon>Reticulibacter</taxon>
    </lineage>
</organism>
<dbReference type="Gene3D" id="2.60.120.560">
    <property type="entry name" value="Exo-inulinase, domain 1"/>
    <property type="match status" value="1"/>
</dbReference>
<evidence type="ECO:0000313" key="2">
    <source>
        <dbReference type="EMBL" id="GHO99560.1"/>
    </source>
</evidence>
<evidence type="ECO:0000313" key="3">
    <source>
        <dbReference type="Proteomes" id="UP000597444"/>
    </source>
</evidence>
<proteinExistence type="predicted"/>
<feature type="region of interest" description="Disordered" evidence="1">
    <location>
        <begin position="1"/>
        <end position="27"/>
    </location>
</feature>
<reference evidence="2" key="1">
    <citation type="submission" date="2020-10" db="EMBL/GenBank/DDBJ databases">
        <title>Taxonomic study of unclassified bacteria belonging to the class Ktedonobacteria.</title>
        <authorList>
            <person name="Yabe S."/>
            <person name="Wang C.M."/>
            <person name="Zheng Y."/>
            <person name="Sakai Y."/>
            <person name="Cavaletti L."/>
            <person name="Monciardini P."/>
            <person name="Donadio S."/>
        </authorList>
    </citation>
    <scope>NUCLEOTIDE SEQUENCE</scope>
    <source>
        <strain evidence="2">ID150040</strain>
    </source>
</reference>
<name>A0A8J3IW27_9CHLR</name>
<sequence>MKTSLDGINFSSATNGDPIPGLDGQADPAIDLWTSDTSANYTNTSKSGGSVATVSYDTANSRITLSGGSSGLYLNNTIDADDIDVICDMDESDAGGPAWRVVDNQNYYELGCYDDSSTSGFTSQLRLYKVSAGTRSLLGSASAVIWHRNTEKFSPYKRIRVTMLSNIITVYFDGQIMQTYTDASPLGAGQIGLRNDGGTSRYYQLRAQEQGDYVSGSPAGDVVTGQFVYLEQDLATTDPSVGPQVLDTTISARSPNIATGALISQLHDPTKPFAVKYSDEMTALAEASGDYWWDADQDGETLFAPRQAIPAPFILYSTDFLNKPATQSAGASGVQPTNSADTYRNQQIITNTISLVSVDDEEKVANGTDTSWNLAYPLYSAPTITVGGVAKTVGQKGVDAPGSKDFYWQPGNNTISQDSGAAKIPSGYILTFSYVGQYADQVIENNLAEQAMRQAVEGGTGIVVDIVDGQGMLSTNAVTYAQGLLARNGNNDTVSLIGTTTRPGLKQGMVVPVFLPEFKLNNRQLLIVRLTASGYQKADGSTFYEYTLAATDGPNLSNWAAALGL</sequence>
<dbReference type="EMBL" id="BNJK01000002">
    <property type="protein sequence ID" value="GHO99560.1"/>
    <property type="molecule type" value="Genomic_DNA"/>
</dbReference>
<protein>
    <submittedName>
        <fullName evidence="2">Uncharacterized protein</fullName>
    </submittedName>
</protein>
<gene>
    <name evidence="2" type="ORF">KSF_096080</name>
</gene>
<dbReference type="Proteomes" id="UP000597444">
    <property type="component" value="Unassembled WGS sequence"/>
</dbReference>
<evidence type="ECO:0000256" key="1">
    <source>
        <dbReference type="SAM" id="MobiDB-lite"/>
    </source>
</evidence>
<dbReference type="AlphaFoldDB" id="A0A8J3IW27"/>
<keyword evidence="3" id="KW-1185">Reference proteome</keyword>
<accession>A0A8J3IW27</accession>